<organism evidence="7 8">
    <name type="scientific">Methylocapsa palsarum</name>
    <dbReference type="NCBI Taxonomy" id="1612308"/>
    <lineage>
        <taxon>Bacteria</taxon>
        <taxon>Pseudomonadati</taxon>
        <taxon>Pseudomonadota</taxon>
        <taxon>Alphaproteobacteria</taxon>
        <taxon>Hyphomicrobiales</taxon>
        <taxon>Beijerinckiaceae</taxon>
        <taxon>Methylocapsa</taxon>
    </lineage>
</organism>
<dbReference type="EMBL" id="FOSN01000015">
    <property type="protein sequence ID" value="SFK69213.1"/>
    <property type="molecule type" value="Genomic_DNA"/>
</dbReference>
<dbReference type="InterPro" id="IPR014755">
    <property type="entry name" value="Cu-Rt/internalin_Ig-like"/>
</dbReference>
<evidence type="ECO:0000256" key="2">
    <source>
        <dbReference type="ARBA" id="ARBA00022723"/>
    </source>
</evidence>
<evidence type="ECO:0000313" key="8">
    <source>
        <dbReference type="Proteomes" id="UP000198755"/>
    </source>
</evidence>
<dbReference type="GO" id="GO:0030313">
    <property type="term" value="C:cell envelope"/>
    <property type="evidence" value="ECO:0007669"/>
    <property type="project" value="UniProtKB-SubCell"/>
</dbReference>
<keyword evidence="3 5" id="KW-0732">Signal</keyword>
<keyword evidence="2" id="KW-0479">Metal-binding</keyword>
<evidence type="ECO:0000313" key="7">
    <source>
        <dbReference type="EMBL" id="SFK69213.1"/>
    </source>
</evidence>
<dbReference type="GO" id="GO:0006825">
    <property type="term" value="P:copper ion transport"/>
    <property type="evidence" value="ECO:0007669"/>
    <property type="project" value="InterPro"/>
</dbReference>
<sequence>MSRRQCLLRLSAVVLCLGGALGPAVAHVDGSPSAAAPRWRAGEFGAALDLRDREPSATKPAPLGRRFAHAIIVRTSPPQGAAAPKTVGKVEVWYDAGIRDDFVALAVINASGIRVDKRDAAIDSADQSHVSTSVGPLTPGEYTVRYRAISADGHQVSGAFMFEVRPE</sequence>
<dbReference type="PANTHER" id="PTHR34820:SF4">
    <property type="entry name" value="INNER MEMBRANE PROTEIN YEBZ"/>
    <property type="match status" value="1"/>
</dbReference>
<evidence type="ECO:0000256" key="5">
    <source>
        <dbReference type="SAM" id="SignalP"/>
    </source>
</evidence>
<dbReference type="GO" id="GO:0046688">
    <property type="term" value="P:response to copper ion"/>
    <property type="evidence" value="ECO:0007669"/>
    <property type="project" value="InterPro"/>
</dbReference>
<dbReference type="SUPFAM" id="SSF81296">
    <property type="entry name" value="E set domains"/>
    <property type="match status" value="1"/>
</dbReference>
<protein>
    <recommendedName>
        <fullName evidence="6">CopC domain-containing protein</fullName>
    </recommendedName>
</protein>
<dbReference type="OrthoDB" id="9796814at2"/>
<gene>
    <name evidence="7" type="ORF">SAMN05444581_11566</name>
</gene>
<dbReference type="PANTHER" id="PTHR34820">
    <property type="entry name" value="INNER MEMBRANE PROTEIN YEBZ"/>
    <property type="match status" value="1"/>
</dbReference>
<evidence type="ECO:0000256" key="3">
    <source>
        <dbReference type="ARBA" id="ARBA00022729"/>
    </source>
</evidence>
<dbReference type="InterPro" id="IPR007348">
    <property type="entry name" value="CopC_dom"/>
</dbReference>
<reference evidence="7 8" key="1">
    <citation type="submission" date="2016-10" db="EMBL/GenBank/DDBJ databases">
        <authorList>
            <person name="de Groot N.N."/>
        </authorList>
    </citation>
    <scope>NUCLEOTIDE SEQUENCE [LARGE SCALE GENOMIC DNA]</scope>
    <source>
        <strain evidence="7 8">NE2</strain>
    </source>
</reference>
<keyword evidence="8" id="KW-1185">Reference proteome</keyword>
<dbReference type="GO" id="GO:0042597">
    <property type="term" value="C:periplasmic space"/>
    <property type="evidence" value="ECO:0007669"/>
    <property type="project" value="InterPro"/>
</dbReference>
<feature type="signal peptide" evidence="5">
    <location>
        <begin position="1"/>
        <end position="26"/>
    </location>
</feature>
<keyword evidence="4" id="KW-0186">Copper</keyword>
<dbReference type="InterPro" id="IPR014756">
    <property type="entry name" value="Ig_E-set"/>
</dbReference>
<evidence type="ECO:0000256" key="4">
    <source>
        <dbReference type="ARBA" id="ARBA00023008"/>
    </source>
</evidence>
<comment type="subcellular location">
    <subcellularLocation>
        <location evidence="1">Cell envelope</location>
    </subcellularLocation>
</comment>
<dbReference type="Proteomes" id="UP000198755">
    <property type="component" value="Unassembled WGS sequence"/>
</dbReference>
<evidence type="ECO:0000259" key="6">
    <source>
        <dbReference type="Pfam" id="PF04234"/>
    </source>
</evidence>
<feature type="chain" id="PRO_5011572626" description="CopC domain-containing protein" evidence="5">
    <location>
        <begin position="27"/>
        <end position="167"/>
    </location>
</feature>
<dbReference type="Pfam" id="PF04234">
    <property type="entry name" value="CopC"/>
    <property type="match status" value="1"/>
</dbReference>
<dbReference type="AlphaFoldDB" id="A0A1I4BKZ5"/>
<evidence type="ECO:0000256" key="1">
    <source>
        <dbReference type="ARBA" id="ARBA00004196"/>
    </source>
</evidence>
<proteinExistence type="predicted"/>
<dbReference type="GO" id="GO:0005507">
    <property type="term" value="F:copper ion binding"/>
    <property type="evidence" value="ECO:0007669"/>
    <property type="project" value="InterPro"/>
</dbReference>
<dbReference type="Gene3D" id="2.60.40.1220">
    <property type="match status" value="1"/>
</dbReference>
<dbReference type="GO" id="GO:0005886">
    <property type="term" value="C:plasma membrane"/>
    <property type="evidence" value="ECO:0007669"/>
    <property type="project" value="TreeGrafter"/>
</dbReference>
<name>A0A1I4BKZ5_9HYPH</name>
<dbReference type="STRING" id="1612308.SAMN05444581_11566"/>
<dbReference type="InterPro" id="IPR032694">
    <property type="entry name" value="CopC/D"/>
</dbReference>
<accession>A0A1I4BKZ5</accession>
<feature type="domain" description="CopC" evidence="6">
    <location>
        <begin position="69"/>
        <end position="164"/>
    </location>
</feature>